<dbReference type="GO" id="GO:0031992">
    <property type="term" value="F:energy transducer activity"/>
    <property type="evidence" value="ECO:0007669"/>
    <property type="project" value="TreeGrafter"/>
</dbReference>
<dbReference type="GO" id="GO:0055085">
    <property type="term" value="P:transmembrane transport"/>
    <property type="evidence" value="ECO:0007669"/>
    <property type="project" value="InterPro"/>
</dbReference>
<evidence type="ECO:0000256" key="10">
    <source>
        <dbReference type="SAM" id="MobiDB-lite"/>
    </source>
</evidence>
<dbReference type="PANTHER" id="PTHR33446">
    <property type="entry name" value="PROTEIN TONB-RELATED"/>
    <property type="match status" value="1"/>
</dbReference>
<name>S3NU23_9GAMM</name>
<dbReference type="Pfam" id="PF03544">
    <property type="entry name" value="TonB_C"/>
    <property type="match status" value="1"/>
</dbReference>
<evidence type="ECO:0000256" key="8">
    <source>
        <dbReference type="ARBA" id="ARBA00022989"/>
    </source>
</evidence>
<comment type="subcellular location">
    <subcellularLocation>
        <location evidence="1">Cell inner membrane</location>
        <topology evidence="1">Single-pass membrane protein</topology>
        <orientation evidence="1">Periplasmic side</orientation>
    </subcellularLocation>
</comment>
<dbReference type="InterPro" id="IPR037682">
    <property type="entry name" value="TonB_C"/>
</dbReference>
<comment type="similarity">
    <text evidence="2">Belongs to the TonB family.</text>
</comment>
<keyword evidence="8 11" id="KW-1133">Transmembrane helix</keyword>
<feature type="compositionally biased region" description="Low complexity" evidence="10">
    <location>
        <begin position="143"/>
        <end position="162"/>
    </location>
</feature>
<dbReference type="Proteomes" id="UP000014568">
    <property type="component" value="Unassembled WGS sequence"/>
</dbReference>
<feature type="compositionally biased region" description="Basic and acidic residues" evidence="10">
    <location>
        <begin position="172"/>
        <end position="187"/>
    </location>
</feature>
<feature type="region of interest" description="Disordered" evidence="10">
    <location>
        <begin position="64"/>
        <end position="198"/>
    </location>
</feature>
<dbReference type="EMBL" id="ATGI01000038">
    <property type="protein sequence ID" value="EPF70161.1"/>
    <property type="molecule type" value="Genomic_DNA"/>
</dbReference>
<keyword evidence="9 11" id="KW-0472">Membrane</keyword>
<evidence type="ECO:0000313" key="14">
    <source>
        <dbReference type="Proteomes" id="UP000014568"/>
    </source>
</evidence>
<feature type="compositionally biased region" description="Polar residues" evidence="10">
    <location>
        <begin position="103"/>
        <end position="118"/>
    </location>
</feature>
<dbReference type="STRING" id="632955.GCA_000829675_00606"/>
<keyword evidence="3" id="KW-0813">Transport</keyword>
<keyword evidence="5" id="KW-0997">Cell inner membrane</keyword>
<dbReference type="GO" id="GO:0098797">
    <property type="term" value="C:plasma membrane protein complex"/>
    <property type="evidence" value="ECO:0007669"/>
    <property type="project" value="TreeGrafter"/>
</dbReference>
<feature type="compositionally biased region" description="Polar residues" evidence="10">
    <location>
        <begin position="69"/>
        <end position="91"/>
    </location>
</feature>
<evidence type="ECO:0000256" key="1">
    <source>
        <dbReference type="ARBA" id="ARBA00004383"/>
    </source>
</evidence>
<keyword evidence="7" id="KW-0653">Protein transport</keyword>
<dbReference type="AlphaFoldDB" id="S3NU23"/>
<dbReference type="InterPro" id="IPR051045">
    <property type="entry name" value="TonB-dependent_transducer"/>
</dbReference>
<dbReference type="PROSITE" id="PS52015">
    <property type="entry name" value="TONB_CTD"/>
    <property type="match status" value="1"/>
</dbReference>
<feature type="transmembrane region" description="Helical" evidence="11">
    <location>
        <begin position="16"/>
        <end position="34"/>
    </location>
</feature>
<dbReference type="NCBIfam" id="TIGR01352">
    <property type="entry name" value="tonB_Cterm"/>
    <property type="match status" value="1"/>
</dbReference>
<dbReference type="PATRIC" id="fig|421052.3.peg.3110"/>
<evidence type="ECO:0000256" key="4">
    <source>
        <dbReference type="ARBA" id="ARBA00022475"/>
    </source>
</evidence>
<accession>S3NU23</accession>
<dbReference type="Gene3D" id="3.30.1150.10">
    <property type="match status" value="1"/>
</dbReference>
<reference evidence="13 14" key="1">
    <citation type="submission" date="2013-06" db="EMBL/GenBank/DDBJ databases">
        <title>The Genome Sequence of Acinetobacter rudis CIP 110305.</title>
        <authorList>
            <consortium name="The Broad Institute Genome Sequencing Platform"/>
            <consortium name="The Broad Institute Genome Sequencing Center for Infectious Disease"/>
            <person name="Cerqueira G."/>
            <person name="Feldgarden M."/>
            <person name="Courvalin P."/>
            <person name="Perichon B."/>
            <person name="Grillot-Courvalin C."/>
            <person name="Clermont D."/>
            <person name="Rocha E."/>
            <person name="Yoon E.-J."/>
            <person name="Nemec A."/>
            <person name="Young S.K."/>
            <person name="Zeng Q."/>
            <person name="Gargeya S."/>
            <person name="Fitzgerald M."/>
            <person name="Abouelleil A."/>
            <person name="Alvarado L."/>
            <person name="Berlin A.M."/>
            <person name="Chapman S.B."/>
            <person name="Dewar J."/>
            <person name="Goldberg J."/>
            <person name="Griggs A."/>
            <person name="Gujja S."/>
            <person name="Hansen M."/>
            <person name="Howarth C."/>
            <person name="Imamovic A."/>
            <person name="Larimer J."/>
            <person name="McCowan C."/>
            <person name="Murphy C."/>
            <person name="Pearson M."/>
            <person name="Priest M."/>
            <person name="Roberts A."/>
            <person name="Saif S."/>
            <person name="Shea T."/>
            <person name="Sykes S."/>
            <person name="Wortman J."/>
            <person name="Nusbaum C."/>
            <person name="Birren B."/>
        </authorList>
    </citation>
    <scope>NUCLEOTIDE SEQUENCE [LARGE SCALE GENOMIC DNA]</scope>
    <source>
        <strain evidence="13 14">CIP 110305</strain>
    </source>
</reference>
<gene>
    <name evidence="13" type="ORF">F945_03178</name>
</gene>
<dbReference type="PANTHER" id="PTHR33446:SF2">
    <property type="entry name" value="PROTEIN TONB"/>
    <property type="match status" value="1"/>
</dbReference>
<dbReference type="GO" id="GO:0015031">
    <property type="term" value="P:protein transport"/>
    <property type="evidence" value="ECO:0007669"/>
    <property type="project" value="UniProtKB-KW"/>
</dbReference>
<proteinExistence type="inferred from homology"/>
<protein>
    <recommendedName>
        <fullName evidence="12">TonB C-terminal domain-containing protein</fullName>
    </recommendedName>
</protein>
<organism evidence="13 14">
    <name type="scientific">Acinetobacter rudis CIP 110305</name>
    <dbReference type="NCBI Taxonomy" id="421052"/>
    <lineage>
        <taxon>Bacteria</taxon>
        <taxon>Pseudomonadati</taxon>
        <taxon>Pseudomonadota</taxon>
        <taxon>Gammaproteobacteria</taxon>
        <taxon>Moraxellales</taxon>
        <taxon>Moraxellaceae</taxon>
        <taxon>Acinetobacter</taxon>
    </lineage>
</organism>
<evidence type="ECO:0000256" key="5">
    <source>
        <dbReference type="ARBA" id="ARBA00022519"/>
    </source>
</evidence>
<evidence type="ECO:0000256" key="7">
    <source>
        <dbReference type="ARBA" id="ARBA00022927"/>
    </source>
</evidence>
<dbReference type="InterPro" id="IPR006260">
    <property type="entry name" value="TonB/TolA_C"/>
</dbReference>
<feature type="compositionally biased region" description="Polar residues" evidence="10">
    <location>
        <begin position="127"/>
        <end position="142"/>
    </location>
</feature>
<evidence type="ECO:0000256" key="2">
    <source>
        <dbReference type="ARBA" id="ARBA00006555"/>
    </source>
</evidence>
<evidence type="ECO:0000256" key="11">
    <source>
        <dbReference type="SAM" id="Phobius"/>
    </source>
</evidence>
<dbReference type="HOGENOM" id="CLU_914085_0_0_6"/>
<feature type="domain" description="TonB C-terminal" evidence="12">
    <location>
        <begin position="200"/>
        <end position="293"/>
    </location>
</feature>
<dbReference type="RefSeq" id="WP_016657547.1">
    <property type="nucleotide sequence ID" value="NZ_KE340355.1"/>
</dbReference>
<comment type="caution">
    <text evidence="13">The sequence shown here is derived from an EMBL/GenBank/DDBJ whole genome shotgun (WGS) entry which is preliminary data.</text>
</comment>
<dbReference type="SUPFAM" id="SSF74653">
    <property type="entry name" value="TolA/TonB C-terminal domain"/>
    <property type="match status" value="1"/>
</dbReference>
<dbReference type="OrthoDB" id="6712092at2"/>
<evidence type="ECO:0000259" key="12">
    <source>
        <dbReference type="PROSITE" id="PS52015"/>
    </source>
</evidence>
<evidence type="ECO:0000256" key="6">
    <source>
        <dbReference type="ARBA" id="ARBA00022692"/>
    </source>
</evidence>
<dbReference type="eggNOG" id="COG0810">
    <property type="taxonomic scope" value="Bacteria"/>
</dbReference>
<keyword evidence="4" id="KW-1003">Cell membrane</keyword>
<sequence>MNMFIAAAIQQNRSQYFTLLIVGASHLLALYLIWQTRTELAIAVPSRENSMQVRFIDLNKTQEVEKSSAAHSQVSKTTEQHQQSKSQQKTVENNKTDHVAIIQATQSTKTVVASQSKAKTADKSAKNDVQSNQNRQSTQDKAQQSNDQTQQNSQQQTQTSSNLANSGTAQNKNDDASSSRQGQDSKQEQNTAALDKTAAPIPVSRVDVLSLGKFSYDDRELQNQQRLIILTLQIDAKGQATAVRIKQSSGIASLDDRAVKAMHKSKFKPHKVNGEAVAIVVDFPFQLKLGRNR</sequence>
<keyword evidence="6 11" id="KW-0812">Transmembrane</keyword>
<evidence type="ECO:0000313" key="13">
    <source>
        <dbReference type="EMBL" id="EPF70161.1"/>
    </source>
</evidence>
<evidence type="ECO:0000256" key="9">
    <source>
        <dbReference type="ARBA" id="ARBA00023136"/>
    </source>
</evidence>
<keyword evidence="14" id="KW-1185">Reference proteome</keyword>
<evidence type="ECO:0000256" key="3">
    <source>
        <dbReference type="ARBA" id="ARBA00022448"/>
    </source>
</evidence>